<dbReference type="Gene3D" id="2.60.40.3700">
    <property type="match status" value="1"/>
</dbReference>
<dbReference type="OrthoDB" id="73040at2"/>
<proteinExistence type="predicted"/>
<dbReference type="STRING" id="686624.SAMN04488242_2398"/>
<evidence type="ECO:0000256" key="1">
    <source>
        <dbReference type="SAM" id="SignalP"/>
    </source>
</evidence>
<evidence type="ECO:0000313" key="2">
    <source>
        <dbReference type="EMBL" id="SDL66805.1"/>
    </source>
</evidence>
<protein>
    <recommendedName>
        <fullName evidence="4">Lipoprotein</fullName>
    </recommendedName>
</protein>
<dbReference type="InterPro" id="IPR047808">
    <property type="entry name" value="CueP-like"/>
</dbReference>
<evidence type="ECO:0000313" key="3">
    <source>
        <dbReference type="Proteomes" id="UP000199475"/>
    </source>
</evidence>
<evidence type="ECO:0008006" key="4">
    <source>
        <dbReference type="Google" id="ProtNLM"/>
    </source>
</evidence>
<reference evidence="2 3" key="1">
    <citation type="submission" date="2016-10" db="EMBL/GenBank/DDBJ databases">
        <authorList>
            <person name="de Groot N.N."/>
        </authorList>
    </citation>
    <scope>NUCLEOTIDE SEQUENCE [LARGE SCALE GENOMIC DNA]</scope>
    <source>
        <strain evidence="2 3">CGMCC 1.9159</strain>
    </source>
</reference>
<dbReference type="PROSITE" id="PS51257">
    <property type="entry name" value="PROKAR_LIPOPROTEIN"/>
    <property type="match status" value="1"/>
</dbReference>
<dbReference type="EMBL" id="FNGP01000004">
    <property type="protein sequence ID" value="SDL66805.1"/>
    <property type="molecule type" value="Genomic_DNA"/>
</dbReference>
<dbReference type="Proteomes" id="UP000199475">
    <property type="component" value="Unassembled WGS sequence"/>
</dbReference>
<feature type="signal peptide" evidence="1">
    <location>
        <begin position="1"/>
        <end position="30"/>
    </location>
</feature>
<name>A0A1G9LZH0_9ACTN</name>
<dbReference type="NCBIfam" id="NF038094">
    <property type="entry name" value="CueP_fam"/>
    <property type="match status" value="1"/>
</dbReference>
<keyword evidence="1" id="KW-0732">Signal</keyword>
<dbReference type="AlphaFoldDB" id="A0A1G9LZH0"/>
<gene>
    <name evidence="2" type="ORF">SAMN04488242_2398</name>
</gene>
<dbReference type="RefSeq" id="WP_093252491.1">
    <property type="nucleotide sequence ID" value="NZ_FNGP01000004.1"/>
</dbReference>
<dbReference type="Pfam" id="PF21172">
    <property type="entry name" value="CueP"/>
    <property type="match status" value="1"/>
</dbReference>
<sequence>MKLPKKPVLLTAAAVLALLTVTGCSPDAPADGATAAQEVDVLAKLGLDGVTGRALVDELEATPLEDRRDEFIASVRADHVVVTDLETERETTVPLPEDEFYLSIAPYVSRTHPCGFHSLTTCVGELRSAELDVTIVDDAGATVFEGAVTTQDNGFAGLWLPRDITGRITVEYDGRSATGPVSTGADAETCETDLELA</sequence>
<keyword evidence="3" id="KW-1185">Reference proteome</keyword>
<feature type="chain" id="PRO_5011758937" description="Lipoprotein" evidence="1">
    <location>
        <begin position="31"/>
        <end position="197"/>
    </location>
</feature>
<organism evidence="2 3">
    <name type="scientific">Tessaracoccus oleiagri</name>
    <dbReference type="NCBI Taxonomy" id="686624"/>
    <lineage>
        <taxon>Bacteria</taxon>
        <taxon>Bacillati</taxon>
        <taxon>Actinomycetota</taxon>
        <taxon>Actinomycetes</taxon>
        <taxon>Propionibacteriales</taxon>
        <taxon>Propionibacteriaceae</taxon>
        <taxon>Tessaracoccus</taxon>
    </lineage>
</organism>
<accession>A0A1G9LZH0</accession>